<evidence type="ECO:0000313" key="1">
    <source>
        <dbReference type="EMBL" id="KKN60395.1"/>
    </source>
</evidence>
<gene>
    <name evidence="1" type="ORF">LCGC14_0532290</name>
</gene>
<protein>
    <submittedName>
        <fullName evidence="1">Uncharacterized protein</fullName>
    </submittedName>
</protein>
<comment type="caution">
    <text evidence="1">The sequence shown here is derived from an EMBL/GenBank/DDBJ whole genome shotgun (WGS) entry which is preliminary data.</text>
</comment>
<reference evidence="1" key="1">
    <citation type="journal article" date="2015" name="Nature">
        <title>Complex archaea that bridge the gap between prokaryotes and eukaryotes.</title>
        <authorList>
            <person name="Spang A."/>
            <person name="Saw J.H."/>
            <person name="Jorgensen S.L."/>
            <person name="Zaremba-Niedzwiedzka K."/>
            <person name="Martijn J."/>
            <person name="Lind A.E."/>
            <person name="van Eijk R."/>
            <person name="Schleper C."/>
            <person name="Guy L."/>
            <person name="Ettema T.J."/>
        </authorList>
    </citation>
    <scope>NUCLEOTIDE SEQUENCE</scope>
</reference>
<organism evidence="1">
    <name type="scientific">marine sediment metagenome</name>
    <dbReference type="NCBI Taxonomy" id="412755"/>
    <lineage>
        <taxon>unclassified sequences</taxon>
        <taxon>metagenomes</taxon>
        <taxon>ecological metagenomes</taxon>
    </lineage>
</organism>
<dbReference type="AlphaFoldDB" id="A0A0F9RVB8"/>
<dbReference type="EMBL" id="LAZR01000697">
    <property type="protein sequence ID" value="KKN60395.1"/>
    <property type="molecule type" value="Genomic_DNA"/>
</dbReference>
<sequence>MKTCDYTITNKYGVFHCIRKGDARGFHGGCHKWEQRALVKG</sequence>
<name>A0A0F9RVB8_9ZZZZ</name>
<accession>A0A0F9RVB8</accession>
<proteinExistence type="predicted"/>